<dbReference type="InterPro" id="IPR006195">
    <property type="entry name" value="aa-tRNA-synth_II"/>
</dbReference>
<keyword evidence="11" id="KW-1185">Reference proteome</keyword>
<keyword evidence="2 8" id="KW-0436">Ligase</keyword>
<dbReference type="PANTHER" id="PTHR42753:SF2">
    <property type="entry name" value="PROLINE--TRNA LIGASE"/>
    <property type="match status" value="1"/>
</dbReference>
<dbReference type="InterPro" id="IPR004154">
    <property type="entry name" value="Anticodon-bd"/>
</dbReference>
<evidence type="ECO:0000313" key="10">
    <source>
        <dbReference type="EMBL" id="MDR7135194.1"/>
    </source>
</evidence>
<keyword evidence="6 8" id="KW-0030">Aminoacyl-tRNA synthetase</keyword>
<evidence type="ECO:0000256" key="7">
    <source>
        <dbReference type="ARBA" id="ARBA00047671"/>
    </source>
</evidence>
<dbReference type="EMBL" id="JAVDVY010000002">
    <property type="protein sequence ID" value="MDR7135194.1"/>
    <property type="molecule type" value="Genomic_DNA"/>
</dbReference>
<dbReference type="SUPFAM" id="SSF55681">
    <property type="entry name" value="Class II aaRS and biotin synthetases"/>
    <property type="match status" value="1"/>
</dbReference>
<dbReference type="InterPro" id="IPR036754">
    <property type="entry name" value="YbaK/aa-tRNA-synt-asso_dom_sf"/>
</dbReference>
<dbReference type="InterPro" id="IPR050062">
    <property type="entry name" value="Pro-tRNA_synthetase"/>
</dbReference>
<evidence type="ECO:0000256" key="2">
    <source>
        <dbReference type="ARBA" id="ARBA00022598"/>
    </source>
</evidence>
<comment type="similarity">
    <text evidence="8">Belongs to the class-II aminoacyl-tRNA synthetase family. ProS type 1 subfamily.</text>
</comment>
<reference evidence="10 11" key="1">
    <citation type="submission" date="2023-07" db="EMBL/GenBank/DDBJ databases">
        <title>Sorghum-associated microbial communities from plants grown in Nebraska, USA.</title>
        <authorList>
            <person name="Schachtman D."/>
        </authorList>
    </citation>
    <scope>NUCLEOTIDE SEQUENCE [LARGE SCALE GENOMIC DNA]</scope>
    <source>
        <strain evidence="10 11">BE198</strain>
    </source>
</reference>
<dbReference type="Proteomes" id="UP001251524">
    <property type="component" value="Unassembled WGS sequence"/>
</dbReference>
<dbReference type="NCBIfam" id="TIGR00409">
    <property type="entry name" value="proS_fam_II"/>
    <property type="match status" value="1"/>
</dbReference>
<proteinExistence type="inferred from homology"/>
<dbReference type="InterPro" id="IPR002316">
    <property type="entry name" value="Pro-tRNA-ligase_IIa"/>
</dbReference>
<comment type="function">
    <text evidence="8">Catalyzes the attachment of proline to tRNA(Pro) in a two-step reaction: proline is first activated by ATP to form Pro-AMP and then transferred to the acceptor end of tRNA(Pro). As ProRS can inadvertently accommodate and process non-cognate amino acids such as alanine and cysteine, to avoid such errors it has two additional distinct editing activities against alanine. One activity is designated as 'pretransfer' editing and involves the tRNA(Pro)-independent hydrolysis of activated Ala-AMP. The other activity is designated 'posttransfer' editing and involves deacylation of mischarged Ala-tRNA(Pro). The misacylated Cys-tRNA(Pro) is not edited by ProRS.</text>
</comment>
<dbReference type="PANTHER" id="PTHR42753">
    <property type="entry name" value="MITOCHONDRIAL RIBOSOME PROTEIN L39/PROLYL-TRNA LIGASE FAMILY MEMBER"/>
    <property type="match status" value="1"/>
</dbReference>
<dbReference type="Gene3D" id="3.90.960.10">
    <property type="entry name" value="YbaK/aminoacyl-tRNA synthetase-associated domain"/>
    <property type="match status" value="1"/>
</dbReference>
<dbReference type="InterPro" id="IPR036621">
    <property type="entry name" value="Anticodon-bd_dom_sf"/>
</dbReference>
<comment type="domain">
    <text evidence="8">Consists of three domains: the N-terminal catalytic domain, the editing domain and the C-terminal anticodon-binding domain.</text>
</comment>
<dbReference type="SUPFAM" id="SSF52954">
    <property type="entry name" value="Class II aaRS ABD-related"/>
    <property type="match status" value="1"/>
</dbReference>
<keyword evidence="3 8" id="KW-0547">Nucleotide-binding</keyword>
<dbReference type="SUPFAM" id="SSF55826">
    <property type="entry name" value="YbaK/ProRS associated domain"/>
    <property type="match status" value="1"/>
</dbReference>
<evidence type="ECO:0000256" key="4">
    <source>
        <dbReference type="ARBA" id="ARBA00022840"/>
    </source>
</evidence>
<dbReference type="PRINTS" id="PR01046">
    <property type="entry name" value="TRNASYNTHPRO"/>
</dbReference>
<dbReference type="CDD" id="cd00779">
    <property type="entry name" value="ProRS_core_prok"/>
    <property type="match status" value="1"/>
</dbReference>
<dbReference type="InterPro" id="IPR033730">
    <property type="entry name" value="ProRS_core_prok"/>
</dbReference>
<dbReference type="Pfam" id="PF00587">
    <property type="entry name" value="tRNA-synt_2b"/>
    <property type="match status" value="1"/>
</dbReference>
<dbReference type="InterPro" id="IPR007214">
    <property type="entry name" value="YbaK/aa-tRNA-synth-assoc-dom"/>
</dbReference>
<sequence>MAASLRPEVPPMRLSQFHLHTSKETPAEAEIVSHKLMLKAGMIRKLAAGLYTWSPLGLRVLRKVERAVREEMNAAGAIEVLMPSVQPKELWEETGRWEKFGGQLLKIQDRKEAWYCYGPTHEEVITDFARNELASYKQLPVNFYQIQTKFRDEIRPRFGVMRAREFLMKDSYSFHLTDEDLGLEYRNMYDTYGRIFTRLGLKFRAVAADSGAIGGAVSHEFHVLADSGEDAIAFSSGSDYAANIELAEAVSPGARPAAQEGMRKIDTPTQKTCEDVAALMGIALQRTVKSVALMGVDTEGGKTDEGSQFVLALVRGDHVVNEIKLSKLAGLGEYRLATEEEIDQHLGSEPGFLGPVAPKKAIRVVADRSVAAMADFVVGANEKGFHLAGVNWGRDLPEPHDVADIRNVVEGDASPDGHGTLGIARGIEVGHVFQLGRKYAEAMKLTVLDANGKAATPAMGCYGIGVSRIVAAAIEQNHDDNGIAWPEAMAPWNAVVCVINPKNDAAVAEAALALYAELNAAGVETALDDRGLRPGAMFADIELIGIPHRIVVSERGLAAGSFEYRHRLASEAENLDRAAVFARLAPKP</sequence>
<accession>A0ABU1WC31</accession>
<name>A0ABU1WC31_9GAMM</name>
<comment type="subcellular location">
    <subcellularLocation>
        <location evidence="8">Cytoplasm</location>
    </subcellularLocation>
</comment>
<dbReference type="InterPro" id="IPR004500">
    <property type="entry name" value="Pro-tRNA-synth_IIa_bac-type"/>
</dbReference>
<organism evidence="10 11">
    <name type="scientific">Lysobacter niastensis</name>
    <dbReference type="NCBI Taxonomy" id="380629"/>
    <lineage>
        <taxon>Bacteria</taxon>
        <taxon>Pseudomonadati</taxon>
        <taxon>Pseudomonadota</taxon>
        <taxon>Gammaproteobacteria</taxon>
        <taxon>Lysobacterales</taxon>
        <taxon>Lysobacteraceae</taxon>
        <taxon>Lysobacter</taxon>
    </lineage>
</organism>
<dbReference type="GO" id="GO:0004827">
    <property type="term" value="F:proline-tRNA ligase activity"/>
    <property type="evidence" value="ECO:0007669"/>
    <property type="project" value="UniProtKB-EC"/>
</dbReference>
<dbReference type="Pfam" id="PF03129">
    <property type="entry name" value="HGTP_anticodon"/>
    <property type="match status" value="1"/>
</dbReference>
<keyword evidence="4 8" id="KW-0067">ATP-binding</keyword>
<dbReference type="InterPro" id="IPR045864">
    <property type="entry name" value="aa-tRNA-synth_II/BPL/LPL"/>
</dbReference>
<dbReference type="CDD" id="cd04334">
    <property type="entry name" value="ProRS-INS"/>
    <property type="match status" value="1"/>
</dbReference>
<dbReference type="HAMAP" id="MF_01569">
    <property type="entry name" value="Pro_tRNA_synth_type1"/>
    <property type="match status" value="1"/>
</dbReference>
<evidence type="ECO:0000256" key="5">
    <source>
        <dbReference type="ARBA" id="ARBA00022917"/>
    </source>
</evidence>
<comment type="catalytic activity">
    <reaction evidence="7 8">
        <text>tRNA(Pro) + L-proline + ATP = L-prolyl-tRNA(Pro) + AMP + diphosphate</text>
        <dbReference type="Rhea" id="RHEA:14305"/>
        <dbReference type="Rhea" id="RHEA-COMP:9700"/>
        <dbReference type="Rhea" id="RHEA-COMP:9702"/>
        <dbReference type="ChEBI" id="CHEBI:30616"/>
        <dbReference type="ChEBI" id="CHEBI:33019"/>
        <dbReference type="ChEBI" id="CHEBI:60039"/>
        <dbReference type="ChEBI" id="CHEBI:78442"/>
        <dbReference type="ChEBI" id="CHEBI:78532"/>
        <dbReference type="ChEBI" id="CHEBI:456215"/>
        <dbReference type="EC" id="6.1.1.15"/>
    </reaction>
</comment>
<evidence type="ECO:0000259" key="9">
    <source>
        <dbReference type="PROSITE" id="PS50862"/>
    </source>
</evidence>
<gene>
    <name evidence="8" type="primary">proS</name>
    <name evidence="10" type="ORF">J2X06_002403</name>
</gene>
<dbReference type="PROSITE" id="PS50862">
    <property type="entry name" value="AA_TRNA_LIGASE_II"/>
    <property type="match status" value="1"/>
</dbReference>
<dbReference type="InterPro" id="IPR023717">
    <property type="entry name" value="Pro-tRNA-Synthase_IIa_type1"/>
</dbReference>
<evidence type="ECO:0000313" key="11">
    <source>
        <dbReference type="Proteomes" id="UP001251524"/>
    </source>
</evidence>
<evidence type="ECO:0000256" key="6">
    <source>
        <dbReference type="ARBA" id="ARBA00023146"/>
    </source>
</evidence>
<comment type="caution">
    <text evidence="10">The sequence shown here is derived from an EMBL/GenBank/DDBJ whole genome shotgun (WGS) entry which is preliminary data.</text>
</comment>
<dbReference type="Pfam" id="PF04073">
    <property type="entry name" value="tRNA_edit"/>
    <property type="match status" value="1"/>
</dbReference>
<evidence type="ECO:0000256" key="3">
    <source>
        <dbReference type="ARBA" id="ARBA00022741"/>
    </source>
</evidence>
<dbReference type="InterPro" id="IPR002314">
    <property type="entry name" value="aa-tRNA-synt_IIb"/>
</dbReference>
<comment type="subunit">
    <text evidence="8">Homodimer.</text>
</comment>
<keyword evidence="5 8" id="KW-0648">Protein biosynthesis</keyword>
<evidence type="ECO:0000256" key="1">
    <source>
        <dbReference type="ARBA" id="ARBA00022490"/>
    </source>
</evidence>
<dbReference type="Gene3D" id="3.30.930.10">
    <property type="entry name" value="Bira Bifunctional Protein, Domain 2"/>
    <property type="match status" value="2"/>
</dbReference>
<keyword evidence="1 8" id="KW-0963">Cytoplasm</keyword>
<feature type="domain" description="Aminoacyl-transfer RNA synthetases class-II family profile" evidence="9">
    <location>
        <begin position="49"/>
        <end position="486"/>
    </location>
</feature>
<dbReference type="EC" id="6.1.1.15" evidence="8"/>
<dbReference type="NCBIfam" id="NF006625">
    <property type="entry name" value="PRK09194.1"/>
    <property type="match status" value="1"/>
</dbReference>
<protein>
    <recommendedName>
        <fullName evidence="8">Proline--tRNA ligase</fullName>
        <ecNumber evidence="8">6.1.1.15</ecNumber>
    </recommendedName>
    <alternativeName>
        <fullName evidence="8">Prolyl-tRNA synthetase</fullName>
        <shortName evidence="8">ProRS</shortName>
    </alternativeName>
</protein>
<dbReference type="Gene3D" id="3.40.50.800">
    <property type="entry name" value="Anticodon-binding domain"/>
    <property type="match status" value="1"/>
</dbReference>
<evidence type="ECO:0000256" key="8">
    <source>
        <dbReference type="HAMAP-Rule" id="MF_01569"/>
    </source>
</evidence>